<name>Q8KEP1_CHLTE</name>
<reference evidence="1 2" key="1">
    <citation type="journal article" date="2002" name="Proc. Natl. Acad. Sci. U.S.A.">
        <title>The complete genome sequence of Chlorobium tepidum TLS, a photosynthetic, anaerobic, green-sulfur bacterium.</title>
        <authorList>
            <person name="Eisen J.A."/>
            <person name="Nelson K.E."/>
            <person name="Paulsen I.T."/>
            <person name="Heidelberg J.F."/>
            <person name="Wu M."/>
            <person name="Dodson R.J."/>
            <person name="Deboy R."/>
            <person name="Gwinn M.L."/>
            <person name="Nelson W.C."/>
            <person name="Haft D.H."/>
            <person name="Hickey E.K."/>
            <person name="Peterson J.D."/>
            <person name="Durkin A.S."/>
            <person name="Kolonay J.L."/>
            <person name="Yang F."/>
            <person name="Holt I."/>
            <person name="Umayam L.A."/>
            <person name="Mason T."/>
            <person name="Brenner M."/>
            <person name="Shea T.P."/>
            <person name="Parksey D."/>
            <person name="Nierman W.C."/>
            <person name="Feldblyum T.V."/>
            <person name="Hansen C.L."/>
            <person name="Craven M.B."/>
            <person name="Radune D."/>
            <person name="Vamathevan J."/>
            <person name="Khouri H."/>
            <person name="White O."/>
            <person name="Gruber T.M."/>
            <person name="Ketchum K.A."/>
            <person name="Venter J.C."/>
            <person name="Tettelin H."/>
            <person name="Bryant D.A."/>
            <person name="Fraser C.M."/>
        </authorList>
    </citation>
    <scope>NUCLEOTIDE SEQUENCE [LARGE SCALE GENOMIC DNA]</scope>
    <source>
        <strain evidence="2">ATCC 49652 / DSM 12025 / NBRC 103806 / TLS</strain>
    </source>
</reference>
<keyword evidence="2" id="KW-1185">Reference proteome</keyword>
<dbReference type="AlphaFoldDB" id="Q8KEP1"/>
<accession>Q8KEP1</accession>
<evidence type="ECO:0000313" key="2">
    <source>
        <dbReference type="Proteomes" id="UP000001007"/>
    </source>
</evidence>
<organism evidence="1 2">
    <name type="scientific">Chlorobaculum tepidum (strain ATCC 49652 / DSM 12025 / NBRC 103806 / TLS)</name>
    <name type="common">Chlorobium tepidum</name>
    <dbReference type="NCBI Taxonomy" id="194439"/>
    <lineage>
        <taxon>Bacteria</taxon>
        <taxon>Pseudomonadati</taxon>
        <taxon>Chlorobiota</taxon>
        <taxon>Chlorobiia</taxon>
        <taxon>Chlorobiales</taxon>
        <taxon>Chlorobiaceae</taxon>
        <taxon>Chlorobaculum</taxon>
    </lineage>
</organism>
<gene>
    <name evidence="1" type="ordered locus">CT0645</name>
</gene>
<sequence>MFVFSRFGLWRSLITSVIETSKDVPKRFFHFDSLCV</sequence>
<evidence type="ECO:0000313" key="1">
    <source>
        <dbReference type="EMBL" id="AAM71884.1"/>
    </source>
</evidence>
<dbReference type="KEGG" id="cte:CT0645"/>
<protein>
    <submittedName>
        <fullName evidence="1">Uncharacterized protein</fullName>
    </submittedName>
</protein>
<dbReference type="HOGENOM" id="CLU_3355296_0_0_10"/>
<dbReference type="Proteomes" id="UP000001007">
    <property type="component" value="Chromosome"/>
</dbReference>
<dbReference type="STRING" id="194439.CT0645"/>
<dbReference type="EMBL" id="AE006470">
    <property type="protein sequence ID" value="AAM71884.1"/>
    <property type="molecule type" value="Genomic_DNA"/>
</dbReference>
<dbReference type="EnsemblBacteria" id="AAM71884">
    <property type="protein sequence ID" value="AAM71884"/>
    <property type="gene ID" value="CT0645"/>
</dbReference>
<proteinExistence type="predicted"/>